<dbReference type="Gene3D" id="3.40.50.10170">
    <property type="match status" value="1"/>
</dbReference>
<reference evidence="2 3" key="1">
    <citation type="journal article" date="2018" name="BMC Genomics">
        <title>Comparative genome analysis of jujube witches'-broom Phytoplasma, an obligate pathogen that causes jujube witches'-broom disease.</title>
        <authorList>
            <person name="Wang J."/>
            <person name="Song L."/>
            <person name="Jiao Q."/>
            <person name="Yang S."/>
            <person name="Gao R."/>
            <person name="Lu X."/>
            <person name="Zhou G."/>
        </authorList>
    </citation>
    <scope>NUCLEOTIDE SEQUENCE [LARGE SCALE GENOMIC DNA]</scope>
    <source>
        <strain evidence="2">Jwb-nky</strain>
    </source>
</reference>
<dbReference type="PANTHER" id="PTHR33434">
    <property type="entry name" value="DEGV DOMAIN-CONTAINING PROTEIN DR_1986-RELATED"/>
    <property type="match status" value="1"/>
</dbReference>
<dbReference type="GO" id="GO:0008289">
    <property type="term" value="F:lipid binding"/>
    <property type="evidence" value="ECO:0007669"/>
    <property type="project" value="UniProtKB-KW"/>
</dbReference>
<dbReference type="PANTHER" id="PTHR33434:SF2">
    <property type="entry name" value="FATTY ACID-BINDING PROTEIN TM_1468"/>
    <property type="match status" value="1"/>
</dbReference>
<dbReference type="SUPFAM" id="SSF82549">
    <property type="entry name" value="DAK1/DegV-like"/>
    <property type="match status" value="1"/>
</dbReference>
<dbReference type="NCBIfam" id="TIGR00762">
    <property type="entry name" value="DegV"/>
    <property type="match status" value="1"/>
</dbReference>
<dbReference type="Gene3D" id="3.30.1180.10">
    <property type="match status" value="1"/>
</dbReference>
<dbReference type="EMBL" id="CP025121">
    <property type="protein sequence ID" value="AYJ01528.1"/>
    <property type="molecule type" value="Genomic_DNA"/>
</dbReference>
<dbReference type="AlphaFoldDB" id="A0A660HNB2"/>
<dbReference type="OrthoDB" id="9781230at2"/>
<dbReference type="KEGG" id="pzi:CWO85_03455"/>
<name>A0A660HNB2_ZIZJU</name>
<dbReference type="InterPro" id="IPR003797">
    <property type="entry name" value="DegV"/>
</dbReference>
<proteinExistence type="predicted"/>
<dbReference type="PROSITE" id="PS51482">
    <property type="entry name" value="DEGV"/>
    <property type="match status" value="1"/>
</dbReference>
<dbReference type="InterPro" id="IPR050270">
    <property type="entry name" value="DegV_domain_contain"/>
</dbReference>
<evidence type="ECO:0000256" key="1">
    <source>
        <dbReference type="ARBA" id="ARBA00023121"/>
    </source>
</evidence>
<evidence type="ECO:0000313" key="3">
    <source>
        <dbReference type="Proteomes" id="UP000272462"/>
    </source>
</evidence>
<dbReference type="RefSeq" id="WP_121464216.1">
    <property type="nucleotide sequence ID" value="NZ_CP025121.1"/>
</dbReference>
<gene>
    <name evidence="2" type="ORF">CWO85_03455</name>
</gene>
<dbReference type="Pfam" id="PF02645">
    <property type="entry name" value="DegV"/>
    <property type="match status" value="1"/>
</dbReference>
<protein>
    <submittedName>
        <fullName evidence="2">DegV family protein</fullName>
    </submittedName>
</protein>
<dbReference type="InterPro" id="IPR043168">
    <property type="entry name" value="DegV_C"/>
</dbReference>
<evidence type="ECO:0000313" key="2">
    <source>
        <dbReference type="EMBL" id="AYJ01528.1"/>
    </source>
</evidence>
<sequence>MNKINKNNQNIKIASTSTSCLDYSPYKNHNIDLIRIKIFINNKEYIDGETITAKEFYDILNENTNVDVKTSQPSIGELICYFRNLVKKGYKKTFVLTISQKLSGSYNVVCQAQKQLKDEIEIIPYNTNTVCFSEGYFALEAERLFSEGASVEQVIKHLDFLKENNTIFFIVNSLTQLIKNGRLSKTKGFLGRFFRIKPILQVNKNGEIVLIEKKISMKKAFLSISDKIKKYTQNKKFLIHILSTGNNHIKDEFKVFLEKELQLEKIIEVPSTPAVGAHVGNDVFGVGVIILNS</sequence>
<dbReference type="Proteomes" id="UP000272462">
    <property type="component" value="Chromosome"/>
</dbReference>
<keyword evidence="3" id="KW-1185">Reference proteome</keyword>
<keyword evidence="1" id="KW-0446">Lipid-binding</keyword>
<organism evidence="2 3">
    <name type="scientific">Ziziphus jujuba witches'-broom phytoplasma</name>
    <dbReference type="NCBI Taxonomy" id="135727"/>
    <lineage>
        <taxon>Bacteria</taxon>
        <taxon>Bacillati</taxon>
        <taxon>Mycoplasmatota</taxon>
        <taxon>Mollicutes</taxon>
        <taxon>Acholeplasmatales</taxon>
        <taxon>Acholeplasmataceae</taxon>
        <taxon>Candidatus Phytoplasma</taxon>
        <taxon>16SrV (Elm yellows group)</taxon>
    </lineage>
</organism>
<accession>A0A660HNB2</accession>